<feature type="binding site" evidence="11">
    <location>
        <position position="250"/>
    </location>
    <ligand>
        <name>substrate</name>
    </ligand>
</feature>
<protein>
    <recommendedName>
        <fullName evidence="3 13">Fumarylacetoacetase</fullName>
        <ecNumber evidence="3 13">3.7.1.2</ecNumber>
    </recommendedName>
    <alternativeName>
        <fullName evidence="13">Fumarylacetoacetate hydrolase</fullName>
    </alternativeName>
</protein>
<evidence type="ECO:0000256" key="9">
    <source>
        <dbReference type="ARBA" id="ARBA00023232"/>
    </source>
</evidence>
<feature type="binding site" evidence="11">
    <location>
        <position position="246"/>
    </location>
    <ligand>
        <name>substrate</name>
    </ligand>
</feature>
<feature type="binding site" evidence="11">
    <location>
        <position position="148"/>
    </location>
    <ligand>
        <name>substrate</name>
    </ligand>
</feature>
<dbReference type="GO" id="GO:0006572">
    <property type="term" value="P:L-tyrosine catabolic process"/>
    <property type="evidence" value="ECO:0007669"/>
    <property type="project" value="UniProtKB-UniRule"/>
</dbReference>
<dbReference type="PANTHER" id="PTHR43069:SF2">
    <property type="entry name" value="FUMARYLACETOACETASE"/>
    <property type="match status" value="1"/>
</dbReference>
<comment type="similarity">
    <text evidence="2 13">Belongs to the FAH family.</text>
</comment>
<keyword evidence="5 13" id="KW-0378">Hydrolase</keyword>
<dbReference type="Gene3D" id="2.30.30.230">
    <property type="entry name" value="Fumarylacetoacetase, N-terminal domain"/>
    <property type="match status" value="1"/>
</dbReference>
<feature type="binding site" evidence="12">
    <location>
        <position position="207"/>
    </location>
    <ligand>
        <name>Ca(2+)</name>
        <dbReference type="ChEBI" id="CHEBI:29108"/>
    </ligand>
</feature>
<comment type="cofactor">
    <cofactor evidence="13">
        <name>Mg(2+)</name>
        <dbReference type="ChEBI" id="CHEBI:18420"/>
    </cofactor>
    <cofactor evidence="13">
        <name>Ca(2+)</name>
        <dbReference type="ChEBI" id="CHEBI:29108"/>
    </cofactor>
</comment>
<dbReference type="SUPFAM" id="SSF56529">
    <property type="entry name" value="FAH"/>
    <property type="match status" value="1"/>
</dbReference>
<evidence type="ECO:0000256" key="1">
    <source>
        <dbReference type="ARBA" id="ARBA00004782"/>
    </source>
</evidence>
<dbReference type="InterPro" id="IPR011234">
    <property type="entry name" value="Fumarylacetoacetase-like_C"/>
</dbReference>
<feature type="binding site" evidence="11">
    <location>
        <position position="379"/>
    </location>
    <ligand>
        <name>substrate</name>
    </ligand>
</feature>
<dbReference type="GO" id="GO:1902000">
    <property type="term" value="P:homogentisate catabolic process"/>
    <property type="evidence" value="ECO:0007669"/>
    <property type="project" value="TreeGrafter"/>
</dbReference>
<feature type="binding site" evidence="11">
    <location>
        <position position="134"/>
    </location>
    <ligand>
        <name>substrate</name>
    </ligand>
</feature>
<evidence type="ECO:0000256" key="11">
    <source>
        <dbReference type="PIRSR" id="PIRSR605959-2"/>
    </source>
</evidence>
<evidence type="ECO:0000256" key="8">
    <source>
        <dbReference type="ARBA" id="ARBA00022878"/>
    </source>
</evidence>
<keyword evidence="6 12" id="KW-0106">Calcium</keyword>
<proteinExistence type="inferred from homology"/>
<dbReference type="InterPro" id="IPR005959">
    <property type="entry name" value="Fumarylacetoacetase"/>
</dbReference>
<comment type="pathway">
    <text evidence="1 13">Amino-acid degradation; L-phenylalanine degradation; acetoacetate and fumarate from L-phenylalanine: step 6/6.</text>
</comment>
<evidence type="ECO:0000256" key="14">
    <source>
        <dbReference type="SAM" id="MobiDB-lite"/>
    </source>
</evidence>
<evidence type="ECO:0000256" key="5">
    <source>
        <dbReference type="ARBA" id="ARBA00022801"/>
    </source>
</evidence>
<evidence type="ECO:0000256" key="7">
    <source>
        <dbReference type="ARBA" id="ARBA00022842"/>
    </source>
</evidence>
<reference evidence="17" key="1">
    <citation type="submission" date="2021-01" db="EMBL/GenBank/DDBJ databases">
        <authorList>
            <person name="Corre E."/>
            <person name="Pelletier E."/>
            <person name="Niang G."/>
            <person name="Scheremetjew M."/>
            <person name="Finn R."/>
            <person name="Kale V."/>
            <person name="Holt S."/>
            <person name="Cochrane G."/>
            <person name="Meng A."/>
            <person name="Brown T."/>
            <person name="Cohen L."/>
        </authorList>
    </citation>
    <scope>NUCLEOTIDE SEQUENCE</scope>
    <source>
        <strain evidence="17">SAG 11-49</strain>
    </source>
</reference>
<evidence type="ECO:0000256" key="2">
    <source>
        <dbReference type="ARBA" id="ARBA00010211"/>
    </source>
</evidence>
<comment type="catalytic activity">
    <reaction evidence="13">
        <text>4-fumarylacetoacetate + H2O = acetoacetate + fumarate + H(+)</text>
        <dbReference type="Rhea" id="RHEA:10244"/>
        <dbReference type="ChEBI" id="CHEBI:13705"/>
        <dbReference type="ChEBI" id="CHEBI:15377"/>
        <dbReference type="ChEBI" id="CHEBI:15378"/>
        <dbReference type="ChEBI" id="CHEBI:18034"/>
        <dbReference type="ChEBI" id="CHEBI:29806"/>
        <dbReference type="EC" id="3.7.1.2"/>
    </reaction>
</comment>
<feature type="active site" description="Proton acceptor" evidence="10">
    <location>
        <position position="139"/>
    </location>
</feature>
<feature type="binding site" evidence="12">
    <location>
        <position position="205"/>
    </location>
    <ligand>
        <name>Ca(2+)</name>
        <dbReference type="ChEBI" id="CHEBI:29108"/>
    </ligand>
</feature>
<dbReference type="InterPro" id="IPR036462">
    <property type="entry name" value="Fumarylacetoacetase_N_sf"/>
</dbReference>
<feature type="domain" description="Fumarylacetoacetase N-terminal" evidence="16">
    <location>
        <begin position="17"/>
        <end position="124"/>
    </location>
</feature>
<dbReference type="InterPro" id="IPR015377">
    <property type="entry name" value="Fumarylacetoacetase_N"/>
</dbReference>
<dbReference type="EC" id="3.7.1.2" evidence="3 13"/>
<feature type="compositionally biased region" description="Low complexity" evidence="14">
    <location>
        <begin position="417"/>
        <end position="434"/>
    </location>
</feature>
<dbReference type="Pfam" id="PF09298">
    <property type="entry name" value="FAA_hydrolase_N"/>
    <property type="match status" value="1"/>
</dbReference>
<dbReference type="GO" id="GO:0004334">
    <property type="term" value="F:fumarylacetoacetase activity"/>
    <property type="evidence" value="ECO:0007669"/>
    <property type="project" value="UniProtKB-UniRule"/>
</dbReference>
<keyword evidence="8 13" id="KW-0828">Tyrosine catabolism</keyword>
<sequence length="480" mass="50586">MGSSWVEVPPGSDFPIENLPWGVFSTSTNPRERLGVRIGDHVLDICALHEAGLLSTGPNLSGQHSACFQQSTLNGFMGLGRPAWREARAVLQRLLSSSEGVLRDNASLRELVMVPQAAATMHLPAAVGDYTDFYASRHHAFNVGALFRGPGQELQPNWLHLPVGYHGRSSSLVVSGQGVVRPWGQLLPPGADTPVFTPCRALDFELEMGALIGPGNELGCPVAAQDAWRHLFGLVLLNDWSARDVQKWEYVPLGPFLAKSWASQVSPWVVSFDALEPWQVEPPPLEVPVLPYLSDPGEQGGSGGCGGTHAAGADGHTPCVRVAHDVRVAVDLLPAGAQRATRVCASNLRHMYWTWPQMVAHHTCGGCNLRPGDLLGSGTISGPTPDSRACLLEITRGGAQPLVLPAAGGDAADTSPAGSGAAEAGSGSSGSSGATLQRKYLEDGDEVIIRGWCEGKDGLRIGFGECRGVVLPARAPAGGK</sequence>
<name>A0A7S0WPX8_9CHLO</name>
<evidence type="ECO:0000259" key="15">
    <source>
        <dbReference type="Pfam" id="PF01557"/>
    </source>
</evidence>
<evidence type="ECO:0000256" key="6">
    <source>
        <dbReference type="ARBA" id="ARBA00022837"/>
    </source>
</evidence>
<dbReference type="GO" id="GO:0046872">
    <property type="term" value="F:metal ion binding"/>
    <property type="evidence" value="ECO:0007669"/>
    <property type="project" value="UniProtKB-UniRule"/>
</dbReference>
<feature type="binding site" evidence="12">
    <location>
        <position position="259"/>
    </location>
    <ligand>
        <name>Mg(2+)</name>
        <dbReference type="ChEBI" id="CHEBI:18420"/>
    </ligand>
</feature>
<dbReference type="SUPFAM" id="SSF63433">
    <property type="entry name" value="Fumarylacetoacetate hydrolase, FAH, N-terminal domain"/>
    <property type="match status" value="1"/>
</dbReference>
<dbReference type="PANTHER" id="PTHR43069">
    <property type="entry name" value="FUMARYLACETOACETASE"/>
    <property type="match status" value="1"/>
</dbReference>
<evidence type="ECO:0000313" key="17">
    <source>
        <dbReference type="EMBL" id="CAD8677480.1"/>
    </source>
</evidence>
<evidence type="ECO:0000259" key="16">
    <source>
        <dbReference type="Pfam" id="PF09298"/>
    </source>
</evidence>
<dbReference type="UniPathway" id="UPA00139">
    <property type="reaction ID" value="UER00341"/>
</dbReference>
<organism evidence="17">
    <name type="scientific">Chlamydomonas leiostraca</name>
    <dbReference type="NCBI Taxonomy" id="1034604"/>
    <lineage>
        <taxon>Eukaryota</taxon>
        <taxon>Viridiplantae</taxon>
        <taxon>Chlorophyta</taxon>
        <taxon>core chlorophytes</taxon>
        <taxon>Chlorophyceae</taxon>
        <taxon>CS clade</taxon>
        <taxon>Chlamydomonadales</taxon>
        <taxon>Chlamydomonadaceae</taxon>
        <taxon>Chlamydomonas</taxon>
    </lineage>
</organism>
<dbReference type="NCBIfam" id="TIGR01266">
    <property type="entry name" value="fum_ac_acetase"/>
    <property type="match status" value="1"/>
</dbReference>
<feature type="binding site" evidence="12">
    <location>
        <position position="239"/>
    </location>
    <ligand>
        <name>Ca(2+)</name>
        <dbReference type="ChEBI" id="CHEBI:29108"/>
    </ligand>
</feature>
<feature type="binding site" evidence="12">
    <location>
        <position position="132"/>
    </location>
    <ligand>
        <name>Ca(2+)</name>
        <dbReference type="ChEBI" id="CHEBI:29108"/>
    </ligand>
</feature>
<evidence type="ECO:0000256" key="3">
    <source>
        <dbReference type="ARBA" id="ARBA00012094"/>
    </source>
</evidence>
<dbReference type="Pfam" id="PF01557">
    <property type="entry name" value="FAA_hydrolase"/>
    <property type="match status" value="1"/>
</dbReference>
<feature type="region of interest" description="Disordered" evidence="14">
    <location>
        <begin position="405"/>
        <end position="434"/>
    </location>
</feature>
<dbReference type="Gene3D" id="3.90.850.10">
    <property type="entry name" value="Fumarylacetoacetase-like, C-terminal domain"/>
    <property type="match status" value="1"/>
</dbReference>
<keyword evidence="9 13" id="KW-0585">Phenylalanine catabolism</keyword>
<dbReference type="EMBL" id="HBFB01014238">
    <property type="protein sequence ID" value="CAD8677480.1"/>
    <property type="molecule type" value="Transcribed_RNA"/>
</dbReference>
<accession>A0A7S0WPX8</accession>
<feature type="binding site" evidence="12">
    <location>
        <position position="239"/>
    </location>
    <ligand>
        <name>Mg(2+)</name>
        <dbReference type="ChEBI" id="CHEBI:18420"/>
    </ligand>
</feature>
<dbReference type="InterPro" id="IPR036663">
    <property type="entry name" value="Fumarylacetoacetase_C_sf"/>
</dbReference>
<keyword evidence="7 12" id="KW-0460">Magnesium</keyword>
<feature type="binding site" evidence="12">
    <location>
        <position position="263"/>
    </location>
    <ligand>
        <name>Mg(2+)</name>
        <dbReference type="ChEBI" id="CHEBI:18420"/>
    </ligand>
</feature>
<keyword evidence="4 12" id="KW-0479">Metal-binding</keyword>
<dbReference type="FunFam" id="2.30.30.230:FF:000001">
    <property type="entry name" value="Fumarylacetoacetase"/>
    <property type="match status" value="1"/>
</dbReference>
<evidence type="ECO:0000256" key="4">
    <source>
        <dbReference type="ARBA" id="ARBA00022723"/>
    </source>
</evidence>
<gene>
    <name evidence="17" type="ORF">CLEI1391_LOCUS8004</name>
</gene>
<feature type="domain" description="Fumarylacetoacetase-like C-terminal" evidence="15">
    <location>
        <begin position="130"/>
        <end position="450"/>
    </location>
</feature>
<evidence type="ECO:0000256" key="12">
    <source>
        <dbReference type="PIRSR" id="PIRSR605959-3"/>
    </source>
</evidence>
<evidence type="ECO:0000256" key="13">
    <source>
        <dbReference type="RuleBase" id="RU366008"/>
    </source>
</evidence>
<dbReference type="AlphaFoldDB" id="A0A7S0WPX8"/>
<evidence type="ECO:0000256" key="10">
    <source>
        <dbReference type="PIRSR" id="PIRSR605959-1"/>
    </source>
</evidence>
<dbReference type="GO" id="GO:0006559">
    <property type="term" value="P:L-phenylalanine catabolic process"/>
    <property type="evidence" value="ECO:0007669"/>
    <property type="project" value="UniProtKB-UniRule"/>
</dbReference>